<organism evidence="1 2">
    <name type="scientific">Eiseniibacteriota bacterium</name>
    <dbReference type="NCBI Taxonomy" id="2212470"/>
    <lineage>
        <taxon>Bacteria</taxon>
        <taxon>Candidatus Eiseniibacteriota</taxon>
    </lineage>
</organism>
<dbReference type="Proteomes" id="UP000319771">
    <property type="component" value="Unassembled WGS sequence"/>
</dbReference>
<sequence length="106" mass="12340">MRRANPEQMARWLSRGKRDGWSLAELSRRCGHPTWKLRWWQKRFERTRRGVGRSGPAFVGVEVTEPKPDGGAALEVTTPSGYRLQVPREFEAAHLRRVLEALERRC</sequence>
<evidence type="ECO:0000313" key="1">
    <source>
        <dbReference type="EMBL" id="TMQ73429.1"/>
    </source>
</evidence>
<accession>A0A538UCH6</accession>
<name>A0A538UCH6_UNCEI</name>
<reference evidence="1 2" key="1">
    <citation type="journal article" date="2019" name="Nat. Microbiol.">
        <title>Mediterranean grassland soil C-N compound turnover is dependent on rainfall and depth, and is mediated by genomically divergent microorganisms.</title>
        <authorList>
            <person name="Diamond S."/>
            <person name="Andeer P.F."/>
            <person name="Li Z."/>
            <person name="Crits-Christoph A."/>
            <person name="Burstein D."/>
            <person name="Anantharaman K."/>
            <person name="Lane K.R."/>
            <person name="Thomas B.C."/>
            <person name="Pan C."/>
            <person name="Northen T.R."/>
            <person name="Banfield J.F."/>
        </authorList>
    </citation>
    <scope>NUCLEOTIDE SEQUENCE [LARGE SCALE GENOMIC DNA]</scope>
    <source>
        <strain evidence="1">WS_11</strain>
    </source>
</reference>
<proteinExistence type="predicted"/>
<comment type="caution">
    <text evidence="1">The sequence shown here is derived from an EMBL/GenBank/DDBJ whole genome shotgun (WGS) entry which is preliminary data.</text>
</comment>
<gene>
    <name evidence="1" type="ORF">E6K81_04755</name>
</gene>
<protein>
    <submittedName>
        <fullName evidence="1">Uncharacterized protein</fullName>
    </submittedName>
</protein>
<evidence type="ECO:0000313" key="2">
    <source>
        <dbReference type="Proteomes" id="UP000319771"/>
    </source>
</evidence>
<dbReference type="AlphaFoldDB" id="A0A538UCH6"/>
<dbReference type="EMBL" id="VBPB01000069">
    <property type="protein sequence ID" value="TMQ73429.1"/>
    <property type="molecule type" value="Genomic_DNA"/>
</dbReference>